<feature type="transmembrane region" description="Helical" evidence="1">
    <location>
        <begin position="20"/>
        <end position="38"/>
    </location>
</feature>
<evidence type="ECO:0000256" key="1">
    <source>
        <dbReference type="SAM" id="Phobius"/>
    </source>
</evidence>
<evidence type="ECO:0000313" key="3">
    <source>
        <dbReference type="Proteomes" id="UP000516013"/>
    </source>
</evidence>
<accession>A0A7H0EZK8</accession>
<reference evidence="2 3" key="1">
    <citation type="submission" date="2020-08" db="EMBL/GenBank/DDBJ databases">
        <title>Complete genome sequence of Raphidiopsis curvispora isolated from drinking water reservoir in South Korea.</title>
        <authorList>
            <person name="Jeong J."/>
        </authorList>
    </citation>
    <scope>NUCLEOTIDE SEQUENCE [LARGE SCALE GENOMIC DNA]</scope>
    <source>
        <strain evidence="2 3">GIHE-G1</strain>
    </source>
</reference>
<keyword evidence="1" id="KW-1133">Transmembrane helix</keyword>
<protein>
    <submittedName>
        <fullName evidence="2">Uncharacterized protein</fullName>
    </submittedName>
</protein>
<name>A0A7H0EZK8_9CYAN</name>
<keyword evidence="3" id="KW-1185">Reference proteome</keyword>
<gene>
    <name evidence="2" type="ORF">IAR63_15510</name>
</gene>
<dbReference type="KEGG" id="ccur:IAR63_15510"/>
<evidence type="ECO:0000313" key="2">
    <source>
        <dbReference type="EMBL" id="QNP29224.1"/>
    </source>
</evidence>
<organism evidence="2 3">
    <name type="scientific">Cylindrospermopsis curvispora GIHE-G1</name>
    <dbReference type="NCBI Taxonomy" id="2666332"/>
    <lineage>
        <taxon>Bacteria</taxon>
        <taxon>Bacillati</taxon>
        <taxon>Cyanobacteriota</taxon>
        <taxon>Cyanophyceae</taxon>
        <taxon>Nostocales</taxon>
        <taxon>Aphanizomenonaceae</taxon>
        <taxon>Cylindrospermopsis</taxon>
    </lineage>
</organism>
<dbReference type="EMBL" id="CP060822">
    <property type="protein sequence ID" value="QNP29224.1"/>
    <property type="molecule type" value="Genomic_DNA"/>
</dbReference>
<dbReference type="Proteomes" id="UP000516013">
    <property type="component" value="Chromosome"/>
</dbReference>
<keyword evidence="1" id="KW-0812">Transmembrane</keyword>
<sequence>MQLLNCFAKSLNSWQKKYSVTGQVPLMVGIFTLGLIAYNSNLIQASEYNQQVKGQKKIELTLAVHSEEKEAWDELARMLEEKHKNIDLVIKEEQYDFKTAAQRIESG</sequence>
<keyword evidence="1" id="KW-0472">Membrane</keyword>
<dbReference type="AlphaFoldDB" id="A0A7H0EZK8"/>
<dbReference type="RefSeq" id="WP_187705892.1">
    <property type="nucleotide sequence ID" value="NZ_CP060822.1"/>
</dbReference>
<proteinExistence type="predicted"/>